<name>A0A6M0H508_9CLOT</name>
<dbReference type="InterPro" id="IPR002748">
    <property type="entry name" value="CbiD"/>
</dbReference>
<dbReference type="PIRSF" id="PIRSF026782">
    <property type="entry name" value="CbiD"/>
    <property type="match status" value="1"/>
</dbReference>
<keyword evidence="1 5" id="KW-0169">Cobalamin biosynthesis</keyword>
<keyword evidence="3 5" id="KW-0808">Transferase</keyword>
<dbReference type="PANTHER" id="PTHR35863">
    <property type="entry name" value="COBALT-PRECORRIN-5B C(1)-METHYLTRANSFERASE"/>
    <property type="match status" value="1"/>
</dbReference>
<dbReference type="UniPathway" id="UPA00148">
    <property type="reaction ID" value="UER00227"/>
</dbReference>
<dbReference type="GO" id="GO:0019251">
    <property type="term" value="P:anaerobic cobalamin biosynthetic process"/>
    <property type="evidence" value="ECO:0007669"/>
    <property type="project" value="UniProtKB-UniRule"/>
</dbReference>
<comment type="pathway">
    <text evidence="5">Cofactor biosynthesis; adenosylcobalamin biosynthesis; cob(II)yrinate a,c-diamide from sirohydrochlorin (anaerobic route): step 6/10.</text>
</comment>
<evidence type="ECO:0000256" key="1">
    <source>
        <dbReference type="ARBA" id="ARBA00022573"/>
    </source>
</evidence>
<comment type="similarity">
    <text evidence="5">Belongs to the CbiD family.</text>
</comment>
<dbReference type="RefSeq" id="WP_199870042.1">
    <property type="nucleotide sequence ID" value="NZ_JAAGPU010000016.1"/>
</dbReference>
<reference evidence="6 7" key="1">
    <citation type="submission" date="2020-02" db="EMBL/GenBank/DDBJ databases">
        <title>Genome assembly of a novel Clostridium senegalense strain.</title>
        <authorList>
            <person name="Gupta T.B."/>
            <person name="Jauregui R."/>
            <person name="Maclean P."/>
            <person name="Nawarathana A."/>
            <person name="Brightwell G."/>
        </authorList>
    </citation>
    <scope>NUCLEOTIDE SEQUENCE [LARGE SCALE GENOMIC DNA]</scope>
    <source>
        <strain evidence="6 7">AGRFS4</strain>
    </source>
</reference>
<evidence type="ECO:0000313" key="7">
    <source>
        <dbReference type="Proteomes" id="UP000481872"/>
    </source>
</evidence>
<dbReference type="AlphaFoldDB" id="A0A6M0H508"/>
<proteinExistence type="inferred from homology"/>
<sequence>MLDLYVEANGKKLRCGYTTGSCATAAAKAATKMLYDIERQIIENIEIITPKGIKLSLDIHDVKFGNDFVECSVIKDGGDDIDVTNGIKIFARATKKEHGYKLKGGKGVGKVMGEGLYIKKGEPAINPVPRTMIEKEVKAVLPENVGVEITIFIPKGEEIAKKTFNPRLNIVGGISVLGTTGIVMPMSEDALIESVKLEINQKVESGSGELILLFGNMGEDFAKKFNLSTKDMVIMSNYVGKALETVVAKKIKKVTIVGHIGKLCKIASGAFNTHSRVCDVRLETLALELALMGYDKELVTNVYNEKTTEGAVELLGDGFENLYESIGNKVIKRMEMYTYGEVKVDAIMYSMKRGVLFSSLKESRE</sequence>
<dbReference type="EC" id="2.1.1.195" evidence="5"/>
<evidence type="ECO:0000313" key="6">
    <source>
        <dbReference type="EMBL" id="NEU05163.1"/>
    </source>
</evidence>
<dbReference type="SUPFAM" id="SSF111342">
    <property type="entry name" value="CbiD-like"/>
    <property type="match status" value="1"/>
</dbReference>
<comment type="caution">
    <text evidence="6">The sequence shown here is derived from an EMBL/GenBank/DDBJ whole genome shotgun (WGS) entry which is preliminary data.</text>
</comment>
<gene>
    <name evidence="5 6" type="primary">cbiD</name>
    <name evidence="6" type="ORF">G3M99_09905</name>
</gene>
<dbReference type="NCBIfam" id="TIGR00312">
    <property type="entry name" value="cbiD"/>
    <property type="match status" value="1"/>
</dbReference>
<dbReference type="PANTHER" id="PTHR35863:SF1">
    <property type="entry name" value="COBALT-PRECORRIN-5B C(1)-METHYLTRANSFERASE"/>
    <property type="match status" value="1"/>
</dbReference>
<dbReference type="EMBL" id="JAAGPU010000016">
    <property type="protein sequence ID" value="NEU05163.1"/>
    <property type="molecule type" value="Genomic_DNA"/>
</dbReference>
<accession>A0A6M0H508</accession>
<dbReference type="Gene3D" id="3.30.2110.10">
    <property type="entry name" value="CbiD-like"/>
    <property type="match status" value="1"/>
</dbReference>
<dbReference type="GO" id="GO:0008168">
    <property type="term" value="F:methyltransferase activity"/>
    <property type="evidence" value="ECO:0007669"/>
    <property type="project" value="UniProtKB-UniRule"/>
</dbReference>
<dbReference type="InterPro" id="IPR036074">
    <property type="entry name" value="CbiD_sf"/>
</dbReference>
<comment type="function">
    <text evidence="5">Catalyzes the methylation of C-1 in cobalt-precorrin-5B to form cobalt-precorrin-6A.</text>
</comment>
<comment type="catalytic activity">
    <reaction evidence="5">
        <text>Co-precorrin-5B + S-adenosyl-L-methionine = Co-precorrin-6A + S-adenosyl-L-homocysteine</text>
        <dbReference type="Rhea" id="RHEA:26285"/>
        <dbReference type="ChEBI" id="CHEBI:57856"/>
        <dbReference type="ChEBI" id="CHEBI:59789"/>
        <dbReference type="ChEBI" id="CHEBI:60063"/>
        <dbReference type="ChEBI" id="CHEBI:60064"/>
        <dbReference type="EC" id="2.1.1.195"/>
    </reaction>
</comment>
<evidence type="ECO:0000256" key="3">
    <source>
        <dbReference type="ARBA" id="ARBA00022679"/>
    </source>
</evidence>
<dbReference type="GO" id="GO:0032259">
    <property type="term" value="P:methylation"/>
    <property type="evidence" value="ECO:0007669"/>
    <property type="project" value="UniProtKB-KW"/>
</dbReference>
<keyword evidence="2 5" id="KW-0489">Methyltransferase</keyword>
<evidence type="ECO:0000256" key="2">
    <source>
        <dbReference type="ARBA" id="ARBA00022603"/>
    </source>
</evidence>
<organism evidence="6 7">
    <name type="scientific">Clostridium senegalense</name>
    <dbReference type="NCBI Taxonomy" id="1465809"/>
    <lineage>
        <taxon>Bacteria</taxon>
        <taxon>Bacillati</taxon>
        <taxon>Bacillota</taxon>
        <taxon>Clostridia</taxon>
        <taxon>Eubacteriales</taxon>
        <taxon>Clostridiaceae</taxon>
        <taxon>Clostridium</taxon>
    </lineage>
</organism>
<protein>
    <recommendedName>
        <fullName evidence="5">Cobalt-precorrin-5B C(1)-methyltransferase</fullName>
        <ecNumber evidence="5">2.1.1.195</ecNumber>
    </recommendedName>
    <alternativeName>
        <fullName evidence="5">Cobalt-precorrin-6A synthase</fullName>
    </alternativeName>
</protein>
<keyword evidence="7" id="KW-1185">Reference proteome</keyword>
<dbReference type="Proteomes" id="UP000481872">
    <property type="component" value="Unassembled WGS sequence"/>
</dbReference>
<keyword evidence="4 5" id="KW-0949">S-adenosyl-L-methionine</keyword>
<dbReference type="HAMAP" id="MF_00787">
    <property type="entry name" value="CbiD"/>
    <property type="match status" value="1"/>
</dbReference>
<dbReference type="Pfam" id="PF01888">
    <property type="entry name" value="CbiD"/>
    <property type="match status" value="1"/>
</dbReference>
<evidence type="ECO:0000256" key="5">
    <source>
        <dbReference type="HAMAP-Rule" id="MF_00787"/>
    </source>
</evidence>
<evidence type="ECO:0000256" key="4">
    <source>
        <dbReference type="ARBA" id="ARBA00022691"/>
    </source>
</evidence>